<dbReference type="OrthoDB" id="3058613at2759"/>
<evidence type="ECO:0000313" key="2">
    <source>
        <dbReference type="EMBL" id="KAE9392080.1"/>
    </source>
</evidence>
<keyword evidence="3" id="KW-1185">Reference proteome</keyword>
<evidence type="ECO:0000256" key="1">
    <source>
        <dbReference type="SAM" id="Phobius"/>
    </source>
</evidence>
<evidence type="ECO:0000313" key="3">
    <source>
        <dbReference type="Proteomes" id="UP000799118"/>
    </source>
</evidence>
<proteinExistence type="predicted"/>
<dbReference type="EMBL" id="ML769605">
    <property type="protein sequence ID" value="KAE9392080.1"/>
    <property type="molecule type" value="Genomic_DNA"/>
</dbReference>
<name>A0A6A4H320_9AGAR</name>
<reference evidence="2" key="1">
    <citation type="journal article" date="2019" name="Environ. Microbiol.">
        <title>Fungal ecological strategies reflected in gene transcription - a case study of two litter decomposers.</title>
        <authorList>
            <person name="Barbi F."/>
            <person name="Kohler A."/>
            <person name="Barry K."/>
            <person name="Baskaran P."/>
            <person name="Daum C."/>
            <person name="Fauchery L."/>
            <person name="Ihrmark K."/>
            <person name="Kuo A."/>
            <person name="LaButti K."/>
            <person name="Lipzen A."/>
            <person name="Morin E."/>
            <person name="Grigoriev I.V."/>
            <person name="Henrissat B."/>
            <person name="Lindahl B."/>
            <person name="Martin F."/>
        </authorList>
    </citation>
    <scope>NUCLEOTIDE SEQUENCE</scope>
    <source>
        <strain evidence="2">JB14</strain>
    </source>
</reference>
<feature type="transmembrane region" description="Helical" evidence="1">
    <location>
        <begin position="584"/>
        <end position="609"/>
    </location>
</feature>
<dbReference type="Proteomes" id="UP000799118">
    <property type="component" value="Unassembled WGS sequence"/>
</dbReference>
<accession>A0A6A4H320</accession>
<sequence length="680" mass="75937">MDSTESRDLADFQSAVDSAHERIAAVYAEIYRASSENLDAASKLRTSVLKTSSAVHELCSRSIHYEKQCLFNFIQLRGAVSKSVRDGNIVRQLMDHVKSSSYSLNKQLQLVIARIPDIRNTLAEDPLLAQRIVGRLGAITPSTTQKPPGLPLRTLKNSDIMSMYLSTDTCAKVLEILEAGTHESIAHNDALKPTFDSMNVTKRTADSNSVDSILDCSNLQSLQFHSLELGTMDHASGSSSPLNATKPEACSEFESTFTRDLDTALRLKRYKEQKMDHLFQSIEALESEGRTSNKCMEEAIQAQNDRLKEIMMTTQELIDSRIESFDKKVNCLRNNIDTAFNLKDFPTSSQGVVALDFWKGTYFLSQLWELGRQLLYIQKTGSRDDIMHDVLMKLDRLKFEHDLSIQSWSGPDDGRAGCLRIFSHIGHVVLNNDPEKKAGTSGHSPKKQFRAQLFPHNSEVFPSNTNPDAMNSAILPLVLSSAAPIPLFRAEGAASVIPVLELSVKSMEEREGGVSGGPEERYELLPLQIKDVQLPSPLTLIVNQIVERLFWRITFAQPWTSWSSPLHFNDLVSPKRSSIHYRRAILLAFYCISAITAVLMGSFVGHWAIRRPGSLSEPRLRSSASESRLTELSSPGQELLTSHYHNDDKFRQLLRDVAMLNDIAEAESKRAGSQSSHVSD</sequence>
<keyword evidence="1" id="KW-0812">Transmembrane</keyword>
<organism evidence="2 3">
    <name type="scientific">Gymnopus androsaceus JB14</name>
    <dbReference type="NCBI Taxonomy" id="1447944"/>
    <lineage>
        <taxon>Eukaryota</taxon>
        <taxon>Fungi</taxon>
        <taxon>Dikarya</taxon>
        <taxon>Basidiomycota</taxon>
        <taxon>Agaricomycotina</taxon>
        <taxon>Agaricomycetes</taxon>
        <taxon>Agaricomycetidae</taxon>
        <taxon>Agaricales</taxon>
        <taxon>Marasmiineae</taxon>
        <taxon>Omphalotaceae</taxon>
        <taxon>Gymnopus</taxon>
    </lineage>
</organism>
<gene>
    <name evidence="2" type="ORF">BT96DRAFT_1000703</name>
</gene>
<protein>
    <submittedName>
        <fullName evidence="2">Uncharacterized protein</fullName>
    </submittedName>
</protein>
<dbReference type="AlphaFoldDB" id="A0A6A4H320"/>
<keyword evidence="1" id="KW-1133">Transmembrane helix</keyword>
<keyword evidence="1" id="KW-0472">Membrane</keyword>